<dbReference type="Gene3D" id="1.25.10.10">
    <property type="entry name" value="Leucine-rich Repeat Variant"/>
    <property type="match status" value="1"/>
</dbReference>
<protein>
    <submittedName>
        <fullName evidence="1">Uncharacterized protein</fullName>
    </submittedName>
</protein>
<gene>
    <name evidence="1" type="ORF">BLNAU_12004</name>
</gene>
<proteinExistence type="predicted"/>
<name>A0ABQ9XND7_9EUKA</name>
<dbReference type="InterPro" id="IPR011989">
    <property type="entry name" value="ARM-like"/>
</dbReference>
<dbReference type="EMBL" id="JARBJD010000096">
    <property type="protein sequence ID" value="KAK2953015.1"/>
    <property type="molecule type" value="Genomic_DNA"/>
</dbReference>
<dbReference type="SUPFAM" id="SSF48371">
    <property type="entry name" value="ARM repeat"/>
    <property type="match status" value="1"/>
</dbReference>
<evidence type="ECO:0000313" key="1">
    <source>
        <dbReference type="EMBL" id="KAK2953015.1"/>
    </source>
</evidence>
<reference evidence="1 2" key="1">
    <citation type="journal article" date="2022" name="bioRxiv">
        <title>Genomics of Preaxostyla Flagellates Illuminates Evolutionary Transitions and the Path Towards Mitochondrial Loss.</title>
        <authorList>
            <person name="Novak L.V.F."/>
            <person name="Treitli S.C."/>
            <person name="Pyrih J."/>
            <person name="Halakuc P."/>
            <person name="Pipaliya S.V."/>
            <person name="Vacek V."/>
            <person name="Brzon O."/>
            <person name="Soukal P."/>
            <person name="Eme L."/>
            <person name="Dacks J.B."/>
            <person name="Karnkowska A."/>
            <person name="Elias M."/>
            <person name="Hampl V."/>
        </authorList>
    </citation>
    <scope>NUCLEOTIDE SEQUENCE [LARGE SCALE GENOMIC DNA]</scope>
    <source>
        <strain evidence="1">NAU3</strain>
        <tissue evidence="1">Gut</tissue>
    </source>
</reference>
<accession>A0ABQ9XND7</accession>
<comment type="caution">
    <text evidence="1">The sequence shown here is derived from an EMBL/GenBank/DDBJ whole genome shotgun (WGS) entry which is preliminary data.</text>
</comment>
<sequence>MDCSAFLNWSIETPGSEDEKAVIFRSLVATVKSQPTLDDSLQVKAVKLLKSLDPDDEESAEAFLRRLGQTTDESLTNFVQSIVVLLSSASRVITTAAVKILQNLFFWFSPKDKRTLVKADLIPQLINTLNPHTLSSFFYLTTPDGFASLRIEDDNEQQAVHETVLQQVLIPSEKYICPLCVNRFSILDSEQSQYFLGFLTRLLEICPSYQPTMDFILHMPVTLTIPSYLTFLENDRSIGSFLFEMSGNQREWNKTMGEKQQPWKIVLRMLRMEGIEDVIEEKLRNNRNEVGGRLIFAYSMIWNNLLSMNVPEEE</sequence>
<dbReference type="InterPro" id="IPR016024">
    <property type="entry name" value="ARM-type_fold"/>
</dbReference>
<keyword evidence="2" id="KW-1185">Reference proteome</keyword>
<dbReference type="Proteomes" id="UP001281761">
    <property type="component" value="Unassembled WGS sequence"/>
</dbReference>
<organism evidence="1 2">
    <name type="scientific">Blattamonas nauphoetae</name>
    <dbReference type="NCBI Taxonomy" id="2049346"/>
    <lineage>
        <taxon>Eukaryota</taxon>
        <taxon>Metamonada</taxon>
        <taxon>Preaxostyla</taxon>
        <taxon>Oxymonadida</taxon>
        <taxon>Blattamonas</taxon>
    </lineage>
</organism>
<evidence type="ECO:0000313" key="2">
    <source>
        <dbReference type="Proteomes" id="UP001281761"/>
    </source>
</evidence>